<feature type="transmembrane region" description="Helical" evidence="9">
    <location>
        <begin position="157"/>
        <end position="181"/>
    </location>
</feature>
<dbReference type="InterPro" id="IPR005829">
    <property type="entry name" value="Sugar_transporter_CS"/>
</dbReference>
<dbReference type="Proteomes" id="UP000091956">
    <property type="component" value="Unassembled WGS sequence"/>
</dbReference>
<evidence type="ECO:0000256" key="7">
    <source>
        <dbReference type="RuleBase" id="RU003346"/>
    </source>
</evidence>
<proteinExistence type="inferred from homology"/>
<reference evidence="12" key="2">
    <citation type="journal article" date="2018" name="Nat. Commun.">
        <title>Extreme sensitivity to ultraviolet light in the fungal pathogen causing white-nose syndrome of bats.</title>
        <authorList>
            <person name="Palmer J.M."/>
            <person name="Drees K.P."/>
            <person name="Foster J.T."/>
            <person name="Lindner D.L."/>
        </authorList>
    </citation>
    <scope>NUCLEOTIDE SEQUENCE [LARGE SCALE GENOMIC DNA]</scope>
    <source>
        <strain evidence="12">UAMH 10579</strain>
    </source>
</reference>
<keyword evidence="3 7" id="KW-0813">Transport</keyword>
<feature type="transmembrane region" description="Helical" evidence="9">
    <location>
        <begin position="343"/>
        <end position="364"/>
    </location>
</feature>
<evidence type="ECO:0000256" key="8">
    <source>
        <dbReference type="SAM" id="MobiDB-lite"/>
    </source>
</evidence>
<dbReference type="Gene3D" id="1.20.1250.20">
    <property type="entry name" value="MFS general substrate transporter like domains"/>
    <property type="match status" value="1"/>
</dbReference>
<dbReference type="InterPro" id="IPR050360">
    <property type="entry name" value="MFS_Sugar_Transporters"/>
</dbReference>
<organism evidence="11 12">
    <name type="scientific">Pseudogymnoascus verrucosus</name>
    <dbReference type="NCBI Taxonomy" id="342668"/>
    <lineage>
        <taxon>Eukaryota</taxon>
        <taxon>Fungi</taxon>
        <taxon>Dikarya</taxon>
        <taxon>Ascomycota</taxon>
        <taxon>Pezizomycotina</taxon>
        <taxon>Leotiomycetes</taxon>
        <taxon>Thelebolales</taxon>
        <taxon>Thelebolaceae</taxon>
        <taxon>Pseudogymnoascus</taxon>
    </lineage>
</organism>
<dbReference type="InterPro" id="IPR036259">
    <property type="entry name" value="MFS_trans_sf"/>
</dbReference>
<evidence type="ECO:0000313" key="12">
    <source>
        <dbReference type="Proteomes" id="UP000091956"/>
    </source>
</evidence>
<keyword evidence="4 9" id="KW-0812">Transmembrane</keyword>
<feature type="region of interest" description="Disordered" evidence="8">
    <location>
        <begin position="495"/>
        <end position="528"/>
    </location>
</feature>
<feature type="transmembrane region" description="Helical" evidence="9">
    <location>
        <begin position="440"/>
        <end position="459"/>
    </location>
</feature>
<dbReference type="PROSITE" id="PS00216">
    <property type="entry name" value="SUGAR_TRANSPORT_1"/>
    <property type="match status" value="1"/>
</dbReference>
<accession>A0A1B8GPY7</accession>
<keyword evidence="12" id="KW-1185">Reference proteome</keyword>
<dbReference type="GO" id="GO:0005351">
    <property type="term" value="F:carbohydrate:proton symporter activity"/>
    <property type="evidence" value="ECO:0007669"/>
    <property type="project" value="TreeGrafter"/>
</dbReference>
<feature type="transmembrane region" description="Helical" evidence="9">
    <location>
        <begin position="12"/>
        <end position="31"/>
    </location>
</feature>
<evidence type="ECO:0000256" key="5">
    <source>
        <dbReference type="ARBA" id="ARBA00022989"/>
    </source>
</evidence>
<dbReference type="AlphaFoldDB" id="A0A1B8GPY7"/>
<evidence type="ECO:0000256" key="6">
    <source>
        <dbReference type="ARBA" id="ARBA00023136"/>
    </source>
</evidence>
<gene>
    <name evidence="11" type="ORF">VE01_03926</name>
</gene>
<dbReference type="FunFam" id="1.20.1250.20:FF:000090">
    <property type="entry name" value="MFS sugar transporter, putative"/>
    <property type="match status" value="1"/>
</dbReference>
<feature type="transmembrane region" description="Helical" evidence="9">
    <location>
        <begin position="187"/>
        <end position="210"/>
    </location>
</feature>
<dbReference type="SUPFAM" id="SSF103473">
    <property type="entry name" value="MFS general substrate transporter"/>
    <property type="match status" value="1"/>
</dbReference>
<feature type="transmembrane region" description="Helical" evidence="9">
    <location>
        <begin position="98"/>
        <end position="117"/>
    </location>
</feature>
<evidence type="ECO:0000256" key="2">
    <source>
        <dbReference type="ARBA" id="ARBA00010992"/>
    </source>
</evidence>
<dbReference type="InterPro" id="IPR020846">
    <property type="entry name" value="MFS_dom"/>
</dbReference>
<comment type="similarity">
    <text evidence="2 7">Belongs to the major facilitator superfamily. Sugar transporter (TC 2.A.1.1) family.</text>
</comment>
<feature type="compositionally biased region" description="Basic and acidic residues" evidence="8">
    <location>
        <begin position="504"/>
        <end position="528"/>
    </location>
</feature>
<evidence type="ECO:0000259" key="10">
    <source>
        <dbReference type="PROSITE" id="PS50850"/>
    </source>
</evidence>
<dbReference type="InterPro" id="IPR003663">
    <property type="entry name" value="Sugar/inositol_transpt"/>
</dbReference>
<feature type="transmembrane region" description="Helical" evidence="9">
    <location>
        <begin position="370"/>
        <end position="397"/>
    </location>
</feature>
<comment type="subcellular location">
    <subcellularLocation>
        <location evidence="1">Membrane</location>
        <topology evidence="1">Multi-pass membrane protein</topology>
    </subcellularLocation>
</comment>
<evidence type="ECO:0000256" key="4">
    <source>
        <dbReference type="ARBA" id="ARBA00022692"/>
    </source>
</evidence>
<dbReference type="EMBL" id="KV460219">
    <property type="protein sequence ID" value="OBT97888.1"/>
    <property type="molecule type" value="Genomic_DNA"/>
</dbReference>
<dbReference type="PANTHER" id="PTHR48022:SF45">
    <property type="entry name" value="MAJOR FACILITATOR SUPERFAMILY (MFS) PROFILE DOMAIN-CONTAINING PROTEIN-RELATED"/>
    <property type="match status" value="1"/>
</dbReference>
<sequence>MAPYFGLKGPRLNTAAIWLVTCPAFLCYGYNQGVMGGLLTLDAFVRAFPQMDTLHTKGEAQLYNSNIQGTVVALYTVGGIFGSLACIHLGDVHGRRRIIFAATLVSLLGAVLMASSFSLAQFIVARVILGLGTGGYVATVPVWQSELSSAAKRGSDVATLGTFIGTGISIALWIDLGFYFIPGGTAVAWRFPLAFQIVLSLMVLCFVFLFPESPRWLIKVGRLQEARSILAVLEDIPEDSEAIDTNIAEIQASLDACGTGSIKDMFTMGPQRLFHRAVLASAAQMFQQINGINAITFYATTIFEQNLGIDPTKSRILAAAMPLTQPVGGYIASLTIDRLGRRVLMIAGAAVMMVMMAILAGTTSEGAGDAALIVAVICLFIFSFMFTVGFAGVTFVYAAEIAPLQLRAAVNSVSTAMVWITNFLLAEVTPIGFSSIKNRYYIVFAVTNFCILPLVFFLFPETSGRTLEEIDEVFTRSKSIFDPPRIAREMARDARIGNNSSHGEFVDKGRDLKEDDERAGHAEEVSVI</sequence>
<dbReference type="OrthoDB" id="6612291at2759"/>
<feature type="transmembrane region" description="Helical" evidence="9">
    <location>
        <begin position="409"/>
        <end position="428"/>
    </location>
</feature>
<keyword evidence="5 9" id="KW-1133">Transmembrane helix</keyword>
<keyword evidence="6 9" id="KW-0472">Membrane</keyword>
<name>A0A1B8GPY7_9PEZI</name>
<feature type="transmembrane region" description="Helical" evidence="9">
    <location>
        <begin position="67"/>
        <end position="86"/>
    </location>
</feature>
<evidence type="ECO:0000256" key="1">
    <source>
        <dbReference type="ARBA" id="ARBA00004141"/>
    </source>
</evidence>
<dbReference type="PANTHER" id="PTHR48022">
    <property type="entry name" value="PLASTIDIC GLUCOSE TRANSPORTER 4"/>
    <property type="match status" value="1"/>
</dbReference>
<feature type="transmembrane region" description="Helical" evidence="9">
    <location>
        <begin position="123"/>
        <end position="145"/>
    </location>
</feature>
<feature type="domain" description="Major facilitator superfamily (MFS) profile" evidence="10">
    <location>
        <begin position="17"/>
        <end position="463"/>
    </location>
</feature>
<dbReference type="GO" id="GO:0016020">
    <property type="term" value="C:membrane"/>
    <property type="evidence" value="ECO:0007669"/>
    <property type="project" value="UniProtKB-SubCell"/>
</dbReference>
<evidence type="ECO:0000256" key="3">
    <source>
        <dbReference type="ARBA" id="ARBA00022448"/>
    </source>
</evidence>
<dbReference type="PROSITE" id="PS50850">
    <property type="entry name" value="MFS"/>
    <property type="match status" value="1"/>
</dbReference>
<dbReference type="PRINTS" id="PR00171">
    <property type="entry name" value="SUGRTRNSPORT"/>
</dbReference>
<dbReference type="NCBIfam" id="TIGR00879">
    <property type="entry name" value="SP"/>
    <property type="match status" value="1"/>
</dbReference>
<dbReference type="Pfam" id="PF00083">
    <property type="entry name" value="Sugar_tr"/>
    <property type="match status" value="1"/>
</dbReference>
<dbReference type="InterPro" id="IPR005828">
    <property type="entry name" value="MFS_sugar_transport-like"/>
</dbReference>
<reference evidence="11 12" key="1">
    <citation type="submission" date="2016-03" db="EMBL/GenBank/DDBJ databases">
        <title>Comparative genomics of Pseudogymnoascus destructans, the fungus causing white-nose syndrome of bats.</title>
        <authorList>
            <person name="Palmer J.M."/>
            <person name="Drees K.P."/>
            <person name="Foster J.T."/>
            <person name="Lindner D.L."/>
        </authorList>
    </citation>
    <scope>NUCLEOTIDE SEQUENCE [LARGE SCALE GENOMIC DNA]</scope>
    <source>
        <strain evidence="11 12">UAMH 10579</strain>
    </source>
</reference>
<protein>
    <recommendedName>
        <fullName evidence="10">Major facilitator superfamily (MFS) profile domain-containing protein</fullName>
    </recommendedName>
</protein>
<dbReference type="RefSeq" id="XP_018131621.1">
    <property type="nucleotide sequence ID" value="XM_018273405.2"/>
</dbReference>
<dbReference type="GeneID" id="28837312"/>
<evidence type="ECO:0000313" key="11">
    <source>
        <dbReference type="EMBL" id="OBT97888.1"/>
    </source>
</evidence>
<evidence type="ECO:0000256" key="9">
    <source>
        <dbReference type="SAM" id="Phobius"/>
    </source>
</evidence>